<evidence type="ECO:0000313" key="2">
    <source>
        <dbReference type="Proteomes" id="UP001244341"/>
    </source>
</evidence>
<protein>
    <submittedName>
        <fullName evidence="1">Uncharacterized protein</fullName>
    </submittedName>
</protein>
<evidence type="ECO:0000313" key="1">
    <source>
        <dbReference type="EMBL" id="WIA12198.1"/>
    </source>
</evidence>
<proteinExistence type="predicted"/>
<dbReference type="SUPFAM" id="SSF48371">
    <property type="entry name" value="ARM repeat"/>
    <property type="match status" value="1"/>
</dbReference>
<dbReference type="InterPro" id="IPR016024">
    <property type="entry name" value="ARM-type_fold"/>
</dbReference>
<gene>
    <name evidence="1" type="ORF">OEZ85_012268</name>
</gene>
<reference evidence="1 2" key="1">
    <citation type="submission" date="2023-05" db="EMBL/GenBank/DDBJ databases">
        <title>A 100% complete, gapless, phased diploid assembly of the Scenedesmus obliquus UTEX 3031 genome.</title>
        <authorList>
            <person name="Biondi T.C."/>
            <person name="Hanschen E.R."/>
            <person name="Kwon T."/>
            <person name="Eng W."/>
            <person name="Kruse C.P.S."/>
            <person name="Koehler S.I."/>
            <person name="Kunde Y."/>
            <person name="Gleasner C.D."/>
            <person name="You Mak K.T."/>
            <person name="Polle J."/>
            <person name="Hovde B.T."/>
            <person name="Starkenburg S.R."/>
        </authorList>
    </citation>
    <scope>NUCLEOTIDE SEQUENCE [LARGE SCALE GENOMIC DNA]</scope>
    <source>
        <strain evidence="1 2">DOE0152z</strain>
    </source>
</reference>
<organism evidence="1 2">
    <name type="scientific">Tetradesmus obliquus</name>
    <name type="common">Green alga</name>
    <name type="synonym">Acutodesmus obliquus</name>
    <dbReference type="NCBI Taxonomy" id="3088"/>
    <lineage>
        <taxon>Eukaryota</taxon>
        <taxon>Viridiplantae</taxon>
        <taxon>Chlorophyta</taxon>
        <taxon>core chlorophytes</taxon>
        <taxon>Chlorophyceae</taxon>
        <taxon>CS clade</taxon>
        <taxon>Sphaeropleales</taxon>
        <taxon>Scenedesmaceae</taxon>
        <taxon>Tetradesmus</taxon>
    </lineage>
</organism>
<dbReference type="EMBL" id="CP126210">
    <property type="protein sequence ID" value="WIA12198.1"/>
    <property type="molecule type" value="Genomic_DNA"/>
</dbReference>
<accession>A0ABY8TXK4</accession>
<dbReference type="InterPro" id="IPR011989">
    <property type="entry name" value="ARM-like"/>
</dbReference>
<dbReference type="Proteomes" id="UP001244341">
    <property type="component" value="Chromosome 3b"/>
</dbReference>
<name>A0ABY8TXK4_TETOB</name>
<sequence length="904" mass="95368">MTVLATAAGTGGLEALVRLLGDEEHMESACCLFRCMCSRSWAARQRVAEHMAACGIELLAEAFDCGCDDVHGATNLQARTMELMKYALASNEAAETIAAEFAAAAGSISRLVSFLRHGTAAAELAASVTAAAIAAPLVLMLDGSEAETAMSLLSMLAGHNNEAAMEIAAHLSIDGGAHHLAKSLCREEGAVDLLFTMLREIEFGEEAIQKLASRLAAAGGIRPLVLRMRSGVGNLAAYCLRVLAVHSSAAADAGELLADMDGSHHGSDHIRRAAKLLEHIAEHSSSTATALVVDRMKANGGVACMARALDKSTDRTAQASMARTLRHLASYASTVDEVLPAVQALTELLCDRDGDPGCQFAAAGALWRVAASTSCSSSGLLRECVQPMCSALASSTCSGESKAQTALAVGAAVGSASDRALSISLAQAVAGPLIALLSDGKDTVKEAAARALGYAAGRSKGSAAAVAEAGALSSLAVLRSPSPEQTIAPSWTCGKVVAASMDDKPTKCFLRVANRLVDVLVADDITTLQGFLEKLQGMLDENPTDVGVALGVKAVQQVMDEKVNVGDAAELDTFVNASSDAFAVNAGTDTEAMLAPTNADVFENASNSTFAVNANANAARTAATTSARIGKAASALQVAANAVRKQRWDTVQLMQTPVKQGSLMMQRLGRAFGKKYRMPWAGRTKVDRSSAAFTQRVEPSKYCRDVVMGLLAGKAPNFTGKCILCRQPAQFAGVTDPSPMYCEQHKGSPKSPNMADDMKHFFERLHLQPSTYQELCKSRYLSLDHDTEGHIRRSIEELNTASVAAAVVCAIDAFVAEWDPTQVEEAKALRDGHHFSMQINNQGIHAQFGSYIAKQITKSRRKPSFPASKLAHWDACWTTLQSHCTSWHLKPPPPPAASGEHQDF</sequence>
<keyword evidence="2" id="KW-1185">Reference proteome</keyword>
<dbReference type="Gene3D" id="1.25.10.10">
    <property type="entry name" value="Leucine-rich Repeat Variant"/>
    <property type="match status" value="3"/>
</dbReference>